<proteinExistence type="predicted"/>
<dbReference type="Proteomes" id="UP000037460">
    <property type="component" value="Unassembled WGS sequence"/>
</dbReference>
<feature type="region of interest" description="Disordered" evidence="2">
    <location>
        <begin position="678"/>
        <end position="707"/>
    </location>
</feature>
<feature type="compositionally biased region" description="Basic and acidic residues" evidence="2">
    <location>
        <begin position="424"/>
        <end position="477"/>
    </location>
</feature>
<evidence type="ECO:0000313" key="3">
    <source>
        <dbReference type="EMBL" id="KOO24190.1"/>
    </source>
</evidence>
<feature type="compositionally biased region" description="Basic and acidic residues" evidence="2">
    <location>
        <begin position="698"/>
        <end position="707"/>
    </location>
</feature>
<feature type="compositionally biased region" description="Low complexity" evidence="2">
    <location>
        <begin position="138"/>
        <end position="147"/>
    </location>
</feature>
<feature type="compositionally biased region" description="Basic and acidic residues" evidence="2">
    <location>
        <begin position="678"/>
        <end position="688"/>
    </location>
</feature>
<dbReference type="EMBL" id="JWZX01003117">
    <property type="protein sequence ID" value="KOO24190.1"/>
    <property type="molecule type" value="Genomic_DNA"/>
</dbReference>
<feature type="region of interest" description="Disordered" evidence="2">
    <location>
        <begin position="348"/>
        <end position="373"/>
    </location>
</feature>
<evidence type="ECO:0000313" key="4">
    <source>
        <dbReference type="Proteomes" id="UP000037460"/>
    </source>
</evidence>
<comment type="caution">
    <text evidence="3">The sequence shown here is derived from an EMBL/GenBank/DDBJ whole genome shotgun (WGS) entry which is preliminary data.</text>
</comment>
<feature type="compositionally biased region" description="Basic and acidic residues" evidence="2">
    <location>
        <begin position="355"/>
        <end position="373"/>
    </location>
</feature>
<evidence type="ECO:0000256" key="2">
    <source>
        <dbReference type="SAM" id="MobiDB-lite"/>
    </source>
</evidence>
<feature type="region of interest" description="Disordered" evidence="2">
    <location>
        <begin position="419"/>
        <end position="477"/>
    </location>
</feature>
<feature type="coiled-coil region" evidence="1">
    <location>
        <begin position="174"/>
        <end position="272"/>
    </location>
</feature>
<protein>
    <submittedName>
        <fullName evidence="3">Uncharacterized protein</fullName>
    </submittedName>
</protein>
<gene>
    <name evidence="3" type="ORF">Ctob_009442</name>
</gene>
<sequence>MRPSTPKSPRGGSSGYGVVTPKSPSKKLLQKAEKTTITAAKLKAASDLLLRAGAPRLAAVCGWTPQDAAGRWTAEESSGVPHLEVQMPYPQLEVNVPYPDLRNVPYQQQQPYAPYQPPPPSPGYTVHSVASPAPPTTGRASARSPGRPRSPPKEAVWDPQGVQPTMVTYGDLRLRQLLARAEGAEQVSSDLRAENKALDADMQAKLKEIETLQDASRAMERRLKGEIETLSAEIESSRTELEATQVQCLRDVEIARRELKAAEASAAETHAKAMSVVEARHQSERERQAEAAASAARAAAEFRRTAELTQAALEQAVDAVRSEKAEVQDGWAATAAALESTRAELESTRATLGASEREAKRQQDLVRRGAEANEEAAARHRAILEDLEMQLREAHEANMRKDELVAAAREETRRAAAQVVAEAAGRREERERADELVRRRQEDAARAEATQAEDRARAAHALDEERRRREADGQRAEKALSDLRERYEQSQRQNADAAATHAAALTNLKQAAAMEKQLLHDEMRRSEQRNDALGRQIDDLRAEMQSQSAQHESELLAQQLERRGRQEVERRSTQLEEVLKHEGDTFKGRCMQLEMQLDEAHSTIRTLQERLAAMYSERMMESAGLQRTIEVLHVERRGMEEVVRVLKSETETMRAHAARADDRCVELERLREELLAALDSERKERKEASSTLMRRAAARRDGRASAQ</sequence>
<name>A0A0M0JCI8_9EUKA</name>
<evidence type="ECO:0000256" key="1">
    <source>
        <dbReference type="SAM" id="Coils"/>
    </source>
</evidence>
<keyword evidence="1" id="KW-0175">Coiled coil</keyword>
<keyword evidence="4" id="KW-1185">Reference proteome</keyword>
<feature type="region of interest" description="Disordered" evidence="2">
    <location>
        <begin position="100"/>
        <end position="159"/>
    </location>
</feature>
<accession>A0A0M0JCI8</accession>
<reference evidence="4" key="1">
    <citation type="journal article" date="2015" name="PLoS Genet.">
        <title>Genome Sequence and Transcriptome Analyses of Chrysochromulina tobin: Metabolic Tools for Enhanced Algal Fitness in the Prominent Order Prymnesiales (Haptophyceae).</title>
        <authorList>
            <person name="Hovde B.T."/>
            <person name="Deodato C.R."/>
            <person name="Hunsperger H.M."/>
            <person name="Ryken S.A."/>
            <person name="Yost W."/>
            <person name="Jha R.K."/>
            <person name="Patterson J."/>
            <person name="Monnat R.J. Jr."/>
            <person name="Barlow S.B."/>
            <person name="Starkenburg S.R."/>
            <person name="Cattolico R.A."/>
        </authorList>
    </citation>
    <scope>NUCLEOTIDE SEQUENCE</scope>
    <source>
        <strain evidence="4">CCMP291</strain>
    </source>
</reference>
<organism evidence="3 4">
    <name type="scientific">Chrysochromulina tobinii</name>
    <dbReference type="NCBI Taxonomy" id="1460289"/>
    <lineage>
        <taxon>Eukaryota</taxon>
        <taxon>Haptista</taxon>
        <taxon>Haptophyta</taxon>
        <taxon>Prymnesiophyceae</taxon>
        <taxon>Prymnesiales</taxon>
        <taxon>Chrysochromulinaceae</taxon>
        <taxon>Chrysochromulina</taxon>
    </lineage>
</organism>
<feature type="region of interest" description="Disordered" evidence="2">
    <location>
        <begin position="1"/>
        <end position="31"/>
    </location>
</feature>
<dbReference type="AlphaFoldDB" id="A0A0M0JCI8"/>
<feature type="coiled-coil region" evidence="1">
    <location>
        <begin position="590"/>
        <end position="617"/>
    </location>
</feature>